<reference evidence="4 5" key="1">
    <citation type="submission" date="2024-06" db="EMBL/GenBank/DDBJ databases">
        <title>The Natural Products Discovery Center: Release of the First 8490 Sequenced Strains for Exploring Actinobacteria Biosynthetic Diversity.</title>
        <authorList>
            <person name="Kalkreuter E."/>
            <person name="Kautsar S.A."/>
            <person name="Yang D."/>
            <person name="Bader C.D."/>
            <person name="Teijaro C.N."/>
            <person name="Fluegel L."/>
            <person name="Davis C.M."/>
            <person name="Simpson J.R."/>
            <person name="Lauterbach L."/>
            <person name="Steele A.D."/>
            <person name="Gui C."/>
            <person name="Meng S."/>
            <person name="Li G."/>
            <person name="Viehrig K."/>
            <person name="Ye F."/>
            <person name="Su P."/>
            <person name="Kiefer A.F."/>
            <person name="Nichols A."/>
            <person name="Cepeda A.J."/>
            <person name="Yan W."/>
            <person name="Fan B."/>
            <person name="Jiang Y."/>
            <person name="Adhikari A."/>
            <person name="Zheng C.-J."/>
            <person name="Schuster L."/>
            <person name="Cowan T.M."/>
            <person name="Smanski M.J."/>
            <person name="Chevrette M.G."/>
            <person name="De Carvalho L.P.S."/>
            <person name="Shen B."/>
        </authorList>
    </citation>
    <scope>NUCLEOTIDE SEQUENCE [LARGE SCALE GENOMIC DNA]</scope>
    <source>
        <strain evidence="4 5">NPDC048946</strain>
    </source>
</reference>
<feature type="transmembrane region" description="Helical" evidence="2">
    <location>
        <begin position="25"/>
        <end position="44"/>
    </location>
</feature>
<dbReference type="RefSeq" id="WP_358348349.1">
    <property type="nucleotide sequence ID" value="NZ_JBEZFP010000005.1"/>
</dbReference>
<evidence type="ECO:0000259" key="3">
    <source>
        <dbReference type="Pfam" id="PF26526"/>
    </source>
</evidence>
<protein>
    <recommendedName>
        <fullName evidence="3">DUF8175 domain-containing protein</fullName>
    </recommendedName>
</protein>
<organism evidence="4 5">
    <name type="scientific">Streptodolium elevatio</name>
    <dbReference type="NCBI Taxonomy" id="3157996"/>
    <lineage>
        <taxon>Bacteria</taxon>
        <taxon>Bacillati</taxon>
        <taxon>Actinomycetota</taxon>
        <taxon>Actinomycetes</taxon>
        <taxon>Kitasatosporales</taxon>
        <taxon>Streptomycetaceae</taxon>
        <taxon>Streptodolium</taxon>
    </lineage>
</organism>
<comment type="caution">
    <text evidence="4">The sequence shown here is derived from an EMBL/GenBank/DDBJ whole genome shotgun (WGS) entry which is preliminary data.</text>
</comment>
<name>A0ABV3D9X0_9ACTN</name>
<evidence type="ECO:0000256" key="2">
    <source>
        <dbReference type="SAM" id="Phobius"/>
    </source>
</evidence>
<dbReference type="EMBL" id="JBEZFP010000005">
    <property type="protein sequence ID" value="MEU8132471.1"/>
    <property type="molecule type" value="Genomic_DNA"/>
</dbReference>
<keyword evidence="2" id="KW-1133">Transmembrane helix</keyword>
<keyword evidence="5" id="KW-1185">Reference proteome</keyword>
<dbReference type="Pfam" id="PF26526">
    <property type="entry name" value="DUF8175"/>
    <property type="match status" value="1"/>
</dbReference>
<evidence type="ECO:0000313" key="5">
    <source>
        <dbReference type="Proteomes" id="UP001551482"/>
    </source>
</evidence>
<proteinExistence type="predicted"/>
<dbReference type="InterPro" id="IPR058488">
    <property type="entry name" value="DUF8175"/>
</dbReference>
<feature type="compositionally biased region" description="Basic and acidic residues" evidence="1">
    <location>
        <begin position="1"/>
        <end position="12"/>
    </location>
</feature>
<feature type="region of interest" description="Disordered" evidence="1">
    <location>
        <begin position="1"/>
        <end position="20"/>
    </location>
</feature>
<evidence type="ECO:0000256" key="1">
    <source>
        <dbReference type="SAM" id="MobiDB-lite"/>
    </source>
</evidence>
<evidence type="ECO:0000313" key="4">
    <source>
        <dbReference type="EMBL" id="MEU8132471.1"/>
    </source>
</evidence>
<feature type="domain" description="DUF8175" evidence="3">
    <location>
        <begin position="76"/>
        <end position="263"/>
    </location>
</feature>
<accession>A0ABV3D9X0</accession>
<dbReference type="Proteomes" id="UP001551482">
    <property type="component" value="Unassembled WGS sequence"/>
</dbReference>
<gene>
    <name evidence="4" type="ORF">AB0C36_03095</name>
</gene>
<sequence>MALFGRGRDRRQAGGGESPFTERGFVLAAGVVFLIVLAAGFVMLSGPPTPPSEGESASAMPTSVRLGSGQATVSTPPSTAPVARDGSCPALPADDVESPIAQPRDTEWRITLDVPLPYSPTAGPAVVTDSTARCYARTPTGAVFAAVQASWRYRWDEDWGEVAQHLLAPGPGRDAFIRQRTEHTGPNASAAVPGDPEDREFAAGFRVLDYTPDRVRVDVVNRALAGSLGTHTIWTLVWIDGDWKLELPPDAAPPPPTPVREEDAFVAWDLDSGSQTVG</sequence>
<keyword evidence="2" id="KW-0812">Transmembrane</keyword>
<keyword evidence="2" id="KW-0472">Membrane</keyword>